<evidence type="ECO:0000313" key="9">
    <source>
        <dbReference type="Proteomes" id="UP000481153"/>
    </source>
</evidence>
<dbReference type="PANTHER" id="PTHR10159:SF519">
    <property type="entry name" value="DUAL SPECIFICITY PROTEIN PHOSPHATASE MPK3"/>
    <property type="match status" value="1"/>
</dbReference>
<dbReference type="PANTHER" id="PTHR10159">
    <property type="entry name" value="DUAL SPECIFICITY PROTEIN PHOSPHATASE"/>
    <property type="match status" value="1"/>
</dbReference>
<dbReference type="Gene3D" id="3.40.250.10">
    <property type="entry name" value="Rhodanese-like domain"/>
    <property type="match status" value="1"/>
</dbReference>
<dbReference type="EC" id="3.1.3.48" evidence="2"/>
<dbReference type="PROSITE" id="PS50054">
    <property type="entry name" value="TYR_PHOSPHATASE_DUAL"/>
    <property type="match status" value="1"/>
</dbReference>
<dbReference type="SUPFAM" id="SSF52799">
    <property type="entry name" value="(Phosphotyrosine protein) phosphatases II"/>
    <property type="match status" value="1"/>
</dbReference>
<comment type="caution">
    <text evidence="8">The sequence shown here is derived from an EMBL/GenBank/DDBJ whole genome shotgun (WGS) entry which is preliminary data.</text>
</comment>
<feature type="domain" description="Rhodanese" evidence="7">
    <location>
        <begin position="31"/>
        <end position="153"/>
    </location>
</feature>
<gene>
    <name evidence="8" type="ORF">Ae201684_008709</name>
</gene>
<dbReference type="EMBL" id="VJMJ01000109">
    <property type="protein sequence ID" value="KAF0734631.1"/>
    <property type="molecule type" value="Genomic_DNA"/>
</dbReference>
<dbReference type="InterPro" id="IPR020422">
    <property type="entry name" value="TYR_PHOSPHATASE_DUAL_dom"/>
</dbReference>
<feature type="domain" description="Tyrosine-protein phosphatase" evidence="5">
    <location>
        <begin position="202"/>
        <end position="342"/>
    </location>
</feature>
<comment type="similarity">
    <text evidence="1">Belongs to the protein-tyrosine phosphatase family. Non-receptor class dual specificity subfamily.</text>
</comment>
<organism evidence="8 9">
    <name type="scientific">Aphanomyces euteiches</name>
    <dbReference type="NCBI Taxonomy" id="100861"/>
    <lineage>
        <taxon>Eukaryota</taxon>
        <taxon>Sar</taxon>
        <taxon>Stramenopiles</taxon>
        <taxon>Oomycota</taxon>
        <taxon>Saprolegniomycetes</taxon>
        <taxon>Saprolegniales</taxon>
        <taxon>Verrucalvaceae</taxon>
        <taxon>Aphanomyces</taxon>
    </lineage>
</organism>
<dbReference type="SUPFAM" id="SSF52821">
    <property type="entry name" value="Rhodanese/Cell cycle control phosphatase"/>
    <property type="match status" value="1"/>
</dbReference>
<dbReference type="GO" id="GO:0005737">
    <property type="term" value="C:cytoplasm"/>
    <property type="evidence" value="ECO:0007669"/>
    <property type="project" value="TreeGrafter"/>
</dbReference>
<dbReference type="Pfam" id="PF00782">
    <property type="entry name" value="DSPc"/>
    <property type="match status" value="1"/>
</dbReference>
<name>A0A6G0X3Y5_9STRA</name>
<dbReference type="GO" id="GO:0043409">
    <property type="term" value="P:negative regulation of MAPK cascade"/>
    <property type="evidence" value="ECO:0007669"/>
    <property type="project" value="TreeGrafter"/>
</dbReference>
<evidence type="ECO:0000259" key="5">
    <source>
        <dbReference type="PROSITE" id="PS50054"/>
    </source>
</evidence>
<evidence type="ECO:0000259" key="6">
    <source>
        <dbReference type="PROSITE" id="PS50056"/>
    </source>
</evidence>
<keyword evidence="3" id="KW-0378">Hydrolase</keyword>
<dbReference type="InterPro" id="IPR036873">
    <property type="entry name" value="Rhodanese-like_dom_sf"/>
</dbReference>
<dbReference type="CDD" id="cd14498">
    <property type="entry name" value="DSP"/>
    <property type="match status" value="1"/>
</dbReference>
<evidence type="ECO:0000256" key="4">
    <source>
        <dbReference type="ARBA" id="ARBA00022912"/>
    </source>
</evidence>
<protein>
    <recommendedName>
        <fullName evidence="2">protein-tyrosine-phosphatase</fullName>
        <ecNumber evidence="2">3.1.3.48</ecNumber>
    </recommendedName>
</protein>
<keyword evidence="9" id="KW-1185">Reference proteome</keyword>
<evidence type="ECO:0000256" key="1">
    <source>
        <dbReference type="ARBA" id="ARBA00008601"/>
    </source>
</evidence>
<evidence type="ECO:0000259" key="7">
    <source>
        <dbReference type="PROSITE" id="PS50206"/>
    </source>
</evidence>
<dbReference type="VEuPathDB" id="FungiDB:AeMF1_003822"/>
<evidence type="ECO:0000256" key="2">
    <source>
        <dbReference type="ARBA" id="ARBA00013064"/>
    </source>
</evidence>
<dbReference type="Pfam" id="PF00581">
    <property type="entry name" value="Rhodanese"/>
    <property type="match status" value="1"/>
</dbReference>
<dbReference type="SMART" id="SM00195">
    <property type="entry name" value="DSPc"/>
    <property type="match status" value="1"/>
</dbReference>
<dbReference type="InterPro" id="IPR000340">
    <property type="entry name" value="Dual-sp_phosphatase_cat-dom"/>
</dbReference>
<reference evidence="8 9" key="1">
    <citation type="submission" date="2019-07" db="EMBL/GenBank/DDBJ databases">
        <title>Genomics analysis of Aphanomyces spp. identifies a new class of oomycete effector associated with host adaptation.</title>
        <authorList>
            <person name="Gaulin E."/>
        </authorList>
    </citation>
    <scope>NUCLEOTIDE SEQUENCE [LARGE SCALE GENOMIC DNA]</scope>
    <source>
        <strain evidence="8 9">ATCC 201684</strain>
    </source>
</reference>
<feature type="domain" description="Tyrosine specific protein phosphatases" evidence="6">
    <location>
        <begin position="266"/>
        <end position="331"/>
    </location>
</feature>
<dbReference type="AlphaFoldDB" id="A0A6G0X3Y5"/>
<dbReference type="InterPro" id="IPR029021">
    <property type="entry name" value="Prot-tyrosine_phosphatase-like"/>
</dbReference>
<dbReference type="Proteomes" id="UP000481153">
    <property type="component" value="Unassembled WGS sequence"/>
</dbReference>
<proteinExistence type="inferred from homology"/>
<dbReference type="InterPro" id="IPR000387">
    <property type="entry name" value="Tyr_Pase_dom"/>
</dbReference>
<dbReference type="PROSITE" id="PS50206">
    <property type="entry name" value="RHODANESE_3"/>
    <property type="match status" value="1"/>
</dbReference>
<dbReference type="GO" id="GO:0004725">
    <property type="term" value="F:protein tyrosine phosphatase activity"/>
    <property type="evidence" value="ECO:0007669"/>
    <property type="project" value="UniProtKB-EC"/>
</dbReference>
<keyword evidence="4" id="KW-0904">Protein phosphatase</keyword>
<dbReference type="InterPro" id="IPR001763">
    <property type="entry name" value="Rhodanese-like_dom"/>
</dbReference>
<accession>A0A6G0X3Y5</accession>
<evidence type="ECO:0000256" key="3">
    <source>
        <dbReference type="ARBA" id="ARBA00022801"/>
    </source>
</evidence>
<sequence length="365" mass="40687">MSSRLSPAGKKSRTPLVQQVTPQWLFNRLQIQGGVTLIDTRGFKCYEHSHIWNFINLPPPLKTPRFSSLLSPNTPGTIHEYLDELCATESARRALTKRKLTDVVLYDHFGVYAPSSWAVQLACLLLREGAVTSLKFLVGGMQSFQRDYPFMMTSRKDLDDYPVYTPVKTTVLVDYAPRSDPSSSVVLPPSKQSQPIRHALTFPNEVVQGFLYVGNIWQATQPEILRRMGITHVLPVSDTPVPNPLKRITYMHVPSSTKHPLNLCFDDAYAFIKKARKNGGKVLINCVSGVSSSPTLAVYFLMRADKISLVEAYNDVLASRPLMFPSLACMRMLVEAELRRFGTASVRTAADIDALQGGCLPQQAV</sequence>
<evidence type="ECO:0000313" key="8">
    <source>
        <dbReference type="EMBL" id="KAF0734631.1"/>
    </source>
</evidence>
<dbReference type="PROSITE" id="PS50056">
    <property type="entry name" value="TYR_PHOSPHATASE_2"/>
    <property type="match status" value="1"/>
</dbReference>
<dbReference type="Gene3D" id="3.90.190.10">
    <property type="entry name" value="Protein tyrosine phosphatase superfamily"/>
    <property type="match status" value="1"/>
</dbReference>